<dbReference type="Proteomes" id="UP000199607">
    <property type="component" value="Unassembled WGS sequence"/>
</dbReference>
<gene>
    <name evidence="2" type="ORF">SAMN04487950_3608</name>
</gene>
<proteinExistence type="predicted"/>
<dbReference type="SUPFAM" id="SSF88713">
    <property type="entry name" value="Glycoside hydrolase/deacetylase"/>
    <property type="match status" value="1"/>
</dbReference>
<evidence type="ECO:0000313" key="2">
    <source>
        <dbReference type="EMBL" id="SFL39235.1"/>
    </source>
</evidence>
<name>A0A1I4HAP8_9EURY</name>
<feature type="region of interest" description="Disordered" evidence="1">
    <location>
        <begin position="334"/>
        <end position="370"/>
    </location>
</feature>
<evidence type="ECO:0000313" key="3">
    <source>
        <dbReference type="Proteomes" id="UP000199607"/>
    </source>
</evidence>
<dbReference type="STRING" id="553466.SAMN04487950_3608"/>
<dbReference type="InterPro" id="IPR018763">
    <property type="entry name" value="DUF2334"/>
</dbReference>
<reference evidence="3" key="1">
    <citation type="submission" date="2016-10" db="EMBL/GenBank/DDBJ databases">
        <authorList>
            <person name="Varghese N."/>
            <person name="Submissions S."/>
        </authorList>
    </citation>
    <scope>NUCLEOTIDE SEQUENCE [LARGE SCALE GENOMIC DNA]</scope>
    <source>
        <strain evidence="3">CGMCC 1.7738</strain>
    </source>
</reference>
<dbReference type="InterPro" id="IPR011330">
    <property type="entry name" value="Glyco_hydro/deAcase_b/a-brl"/>
</dbReference>
<organism evidence="2 3">
    <name type="scientific">Halogranum rubrum</name>
    <dbReference type="NCBI Taxonomy" id="553466"/>
    <lineage>
        <taxon>Archaea</taxon>
        <taxon>Methanobacteriati</taxon>
        <taxon>Methanobacteriota</taxon>
        <taxon>Stenosarchaea group</taxon>
        <taxon>Halobacteria</taxon>
        <taxon>Halobacteriales</taxon>
        <taxon>Haloferacaceae</taxon>
    </lineage>
</organism>
<dbReference type="GO" id="GO:0005975">
    <property type="term" value="P:carbohydrate metabolic process"/>
    <property type="evidence" value="ECO:0007669"/>
    <property type="project" value="InterPro"/>
</dbReference>
<sequence length="390" mass="43930">MNRRNATESEHVILQKLPCRLDSSFGGRTLRTSLTLCLLLLVLSSAVVTPVGAVSQSEAQPSSDGEWKHHQSIVIFRNDDIQPYYRQPEMRAVDQVFVDEGVPVTQGVIPTTADGAILSEGQLCQYIRTQSTTHPDTFEYVLHGYTHNATTTFYGGSEFGDVAYATQYQQISDGTDILESCTGERSTTFIPPFDTYDNNTVRALTRQNYTAISGGGWFTIQYYNESEPFETGGMLHVPNSHSFVKDWSADELYTEEELEEAFDATHQNNGVYVQMLHYPTFTDESRLQTLRGLIHHMKSREGVRFMTLGEFAERSQQGKLERVDDGWLVWESNTLTETSEPELAEDSPAERPEQEQVTEPLAETSEEAPPKSGFERLYAVVLDFVKQFVG</sequence>
<protein>
    <submittedName>
        <fullName evidence="2">Peptidoglycan/xylan/chitin deacetylase, PgdA/CDA1 family</fullName>
    </submittedName>
</protein>
<keyword evidence="3" id="KW-1185">Reference proteome</keyword>
<dbReference type="RefSeq" id="WP_089871118.1">
    <property type="nucleotide sequence ID" value="NZ_FOTC01000005.1"/>
</dbReference>
<dbReference type="EMBL" id="FOTC01000005">
    <property type="protein sequence ID" value="SFL39235.1"/>
    <property type="molecule type" value="Genomic_DNA"/>
</dbReference>
<dbReference type="Pfam" id="PF10096">
    <property type="entry name" value="DUF2334"/>
    <property type="match status" value="1"/>
</dbReference>
<evidence type="ECO:0000256" key="1">
    <source>
        <dbReference type="SAM" id="MobiDB-lite"/>
    </source>
</evidence>
<dbReference type="AlphaFoldDB" id="A0A1I4HAP8"/>
<accession>A0A1I4HAP8</accession>
<dbReference type="Gene3D" id="3.20.20.370">
    <property type="entry name" value="Glycoside hydrolase/deacetylase"/>
    <property type="match status" value="1"/>
</dbReference>